<keyword evidence="2" id="KW-0690">Ribosome biogenesis</keyword>
<keyword evidence="4" id="KW-0539">Nucleus</keyword>
<dbReference type="PANTHER" id="PTHR23149">
    <property type="entry name" value="G PATCH DOMAIN CONTAINING PROTEIN"/>
    <property type="match status" value="1"/>
</dbReference>
<name>S9WFJ6_9TRYP</name>
<evidence type="ECO:0000313" key="10">
    <source>
        <dbReference type="EMBL" id="EPY34515.1"/>
    </source>
</evidence>
<feature type="compositionally biased region" description="Polar residues" evidence="7">
    <location>
        <begin position="1"/>
        <end position="16"/>
    </location>
</feature>
<sequence>MSSDPNGTRWSKSNTFGKEMLRKSGWTEGAGIGKEQDGTATHVKVSRKDDVLGLGYTAGVQETWSTQSVGFVDVLSRIKASHSGTSKKKADMSGDSDGEGEGHVESPTADTAPTHSRHYKMYAKRNALKTELLRAGDGDNLHRGEILGSAASHLRKHKRGSGDDDSDDEREGKASRKHHKEEEGKTTLKSPLLLRVTQRYPKHEPRPHTDDSDNRVTITKPHPRPPKCTESPFLLS</sequence>
<feature type="region of interest" description="Disordered" evidence="7">
    <location>
        <begin position="137"/>
        <end position="236"/>
    </location>
</feature>
<comment type="caution">
    <text evidence="10">The sequence shown here is derived from an EMBL/GenBank/DDBJ whole genome shotgun (WGS) entry which is preliminary data.</text>
</comment>
<evidence type="ECO:0000256" key="1">
    <source>
        <dbReference type="ARBA" id="ARBA00004604"/>
    </source>
</evidence>
<evidence type="ECO:0000259" key="8">
    <source>
        <dbReference type="PROSITE" id="PS50174"/>
    </source>
</evidence>
<dbReference type="GO" id="GO:0006364">
    <property type="term" value="P:rRNA processing"/>
    <property type="evidence" value="ECO:0007669"/>
    <property type="project" value="UniProtKB-KW"/>
</dbReference>
<keyword evidence="3" id="KW-0698">rRNA processing</keyword>
<dbReference type="EMBL" id="ATMH01001547">
    <property type="protein sequence ID" value="EPY34515.1"/>
    <property type="molecule type" value="Genomic_DNA"/>
</dbReference>
<reference evidence="10 11" key="1">
    <citation type="journal article" date="2013" name="PLoS ONE">
        <title>Predicting the Proteins of Angomonas deanei, Strigomonas culicis and Their Respective Endosymbionts Reveals New Aspects of the Trypanosomatidae Family.</title>
        <authorList>
            <person name="Motta M.C."/>
            <person name="Martins A.C."/>
            <person name="de Souza S.S."/>
            <person name="Catta-Preta C.M."/>
            <person name="Silva R."/>
            <person name="Klein C.C."/>
            <person name="de Almeida L.G."/>
            <person name="de Lima Cunha O."/>
            <person name="Ciapina L.P."/>
            <person name="Brocchi M."/>
            <person name="Colabardini A.C."/>
            <person name="de Araujo Lima B."/>
            <person name="Machado C.R."/>
            <person name="de Almeida Soares C.M."/>
            <person name="Probst C.M."/>
            <person name="de Menezes C.B."/>
            <person name="Thompson C.E."/>
            <person name="Bartholomeu D.C."/>
            <person name="Gradia D.F."/>
            <person name="Pavoni D.P."/>
            <person name="Grisard E.C."/>
            <person name="Fantinatti-Garboggini F."/>
            <person name="Marchini F.K."/>
            <person name="Rodrigues-Luiz G.F."/>
            <person name="Wagner G."/>
            <person name="Goldman G.H."/>
            <person name="Fietto J.L."/>
            <person name="Elias M.C."/>
            <person name="Goldman M.H."/>
            <person name="Sagot M.F."/>
            <person name="Pereira M."/>
            <person name="Stoco P.H."/>
            <person name="de Mendonca-Neto R.P."/>
            <person name="Teixeira S.M."/>
            <person name="Maciel T.E."/>
            <person name="de Oliveira Mendes T.A."/>
            <person name="Urmenyi T.P."/>
            <person name="de Souza W."/>
            <person name="Schenkman S."/>
            <person name="de Vasconcelos A.T."/>
        </authorList>
    </citation>
    <scope>NUCLEOTIDE SEQUENCE [LARGE SCALE GENOMIC DNA]</scope>
</reference>
<evidence type="ECO:0000256" key="7">
    <source>
        <dbReference type="SAM" id="MobiDB-lite"/>
    </source>
</evidence>
<dbReference type="EMBL" id="ATMH01007026">
    <property type="protein sequence ID" value="EPY24744.1"/>
    <property type="molecule type" value="Genomic_DNA"/>
</dbReference>
<dbReference type="PANTHER" id="PTHR23149:SF31">
    <property type="entry name" value="PROTEIN PXR1"/>
    <property type="match status" value="1"/>
</dbReference>
<dbReference type="Pfam" id="PF01585">
    <property type="entry name" value="G-patch"/>
    <property type="match status" value="1"/>
</dbReference>
<proteinExistence type="inferred from homology"/>
<comment type="subcellular location">
    <subcellularLocation>
        <location evidence="1">Nucleus</location>
        <location evidence="1">Nucleolus</location>
    </subcellularLocation>
</comment>
<protein>
    <recommendedName>
        <fullName evidence="6">PinX1-related protein 1</fullName>
    </recommendedName>
</protein>
<dbReference type="GO" id="GO:0003676">
    <property type="term" value="F:nucleic acid binding"/>
    <property type="evidence" value="ECO:0007669"/>
    <property type="project" value="InterPro"/>
</dbReference>
<dbReference type="OrthoDB" id="29523at2759"/>
<dbReference type="GO" id="GO:0005730">
    <property type="term" value="C:nucleolus"/>
    <property type="evidence" value="ECO:0007669"/>
    <property type="project" value="UniProtKB-SubCell"/>
</dbReference>
<gene>
    <name evidence="10" type="ORF">STCU_01547</name>
    <name evidence="9" type="ORF">STCU_07026</name>
</gene>
<dbReference type="PROSITE" id="PS50174">
    <property type="entry name" value="G_PATCH"/>
    <property type="match status" value="1"/>
</dbReference>
<organism evidence="10 11">
    <name type="scientific">Strigomonas culicis</name>
    <dbReference type="NCBI Taxonomy" id="28005"/>
    <lineage>
        <taxon>Eukaryota</taxon>
        <taxon>Discoba</taxon>
        <taxon>Euglenozoa</taxon>
        <taxon>Kinetoplastea</taxon>
        <taxon>Metakinetoplastina</taxon>
        <taxon>Trypanosomatida</taxon>
        <taxon>Trypanosomatidae</taxon>
        <taxon>Strigomonadinae</taxon>
        <taxon>Strigomonas</taxon>
    </lineage>
</organism>
<evidence type="ECO:0000313" key="9">
    <source>
        <dbReference type="EMBL" id="EPY24744.1"/>
    </source>
</evidence>
<reference evidence="10" key="2">
    <citation type="submission" date="2013-03" db="EMBL/GenBank/DDBJ databases">
        <authorList>
            <person name="Motta M.C.M."/>
            <person name="Martins A.C.A."/>
            <person name="Preta C.M.C.C."/>
            <person name="Silva R."/>
            <person name="de Souza S.S."/>
            <person name="Klein C.C."/>
            <person name="de Almeida L.G.P."/>
            <person name="Cunha O.L."/>
            <person name="Colabardini A.C."/>
            <person name="Lima B.A."/>
            <person name="Machado C.R."/>
            <person name="Soares C.M.A."/>
            <person name="de Menezes C.B.A."/>
            <person name="Bartolomeu D.C."/>
            <person name="Grisard E.C."/>
            <person name="Fantinatti-Garboggini F."/>
            <person name="Rodrigues-Luiz G.F."/>
            <person name="Wagner G."/>
            <person name="Goldman G.H."/>
            <person name="Fietto J.L.R."/>
            <person name="Ciapina L.P."/>
            <person name="Brocchi M."/>
            <person name="Elias M.C."/>
            <person name="Goldman M.H.S."/>
            <person name="Sagot M.-F."/>
            <person name="Pereira M."/>
            <person name="Stoco P.H."/>
            <person name="Teixeira S.M.R."/>
            <person name="de Mendonca-Neto R.P."/>
            <person name="Maciel T.E.F."/>
            <person name="Mendes T.A.O."/>
            <person name="Urmenyi T.P."/>
            <person name="Teixeira M.M.G."/>
            <person name="de Camargo E.F.P."/>
            <person name="de Sousa W."/>
            <person name="Schenkman S."/>
            <person name="de Vasconcelos A.T.R."/>
        </authorList>
    </citation>
    <scope>NUCLEOTIDE SEQUENCE</scope>
</reference>
<feature type="compositionally biased region" description="Basic and acidic residues" evidence="7">
    <location>
        <begin position="201"/>
        <end position="214"/>
    </location>
</feature>
<feature type="domain" description="G-patch" evidence="8">
    <location>
        <begin position="13"/>
        <end position="59"/>
    </location>
</feature>
<evidence type="ECO:0000256" key="5">
    <source>
        <dbReference type="ARBA" id="ARBA00038007"/>
    </source>
</evidence>
<feature type="region of interest" description="Disordered" evidence="7">
    <location>
        <begin position="78"/>
        <end position="122"/>
    </location>
</feature>
<feature type="region of interest" description="Disordered" evidence="7">
    <location>
        <begin position="1"/>
        <end position="45"/>
    </location>
</feature>
<accession>S9WFJ6</accession>
<dbReference type="InterPro" id="IPR000467">
    <property type="entry name" value="G_patch_dom"/>
</dbReference>
<evidence type="ECO:0000256" key="4">
    <source>
        <dbReference type="ARBA" id="ARBA00023242"/>
    </source>
</evidence>
<keyword evidence="11" id="KW-1185">Reference proteome</keyword>
<comment type="similarity">
    <text evidence="5">Belongs to the PINX1 family.</text>
</comment>
<evidence type="ECO:0000256" key="2">
    <source>
        <dbReference type="ARBA" id="ARBA00022517"/>
    </source>
</evidence>
<dbReference type="SMART" id="SM00443">
    <property type="entry name" value="G_patch"/>
    <property type="match status" value="1"/>
</dbReference>
<dbReference type="InterPro" id="IPR050656">
    <property type="entry name" value="PINX1"/>
</dbReference>
<evidence type="ECO:0000256" key="6">
    <source>
        <dbReference type="ARBA" id="ARBA00041961"/>
    </source>
</evidence>
<evidence type="ECO:0000256" key="3">
    <source>
        <dbReference type="ARBA" id="ARBA00022552"/>
    </source>
</evidence>
<dbReference type="AlphaFoldDB" id="S9WFJ6"/>
<evidence type="ECO:0000313" key="11">
    <source>
        <dbReference type="Proteomes" id="UP000015354"/>
    </source>
</evidence>
<feature type="compositionally biased region" description="Basic and acidic residues" evidence="7">
    <location>
        <begin position="170"/>
        <end position="186"/>
    </location>
</feature>
<dbReference type="Proteomes" id="UP000015354">
    <property type="component" value="Unassembled WGS sequence"/>
</dbReference>